<gene>
    <name evidence="2" type="ORF">LSH36_126g07032</name>
</gene>
<feature type="compositionally biased region" description="Polar residues" evidence="1">
    <location>
        <begin position="213"/>
        <end position="222"/>
    </location>
</feature>
<feature type="region of interest" description="Disordered" evidence="1">
    <location>
        <begin position="57"/>
        <end position="82"/>
    </location>
</feature>
<name>A0AAD9N8B8_9ANNE</name>
<sequence length="303" mass="34301">MPIGLSPTLPTSSRPGSISVLSDRFYMRSASVDLALGHSGPNPEMWKILTRKFKAQSLEDIPPLRPQQDEDRDSGTESDTENAELEVIEEAIQCNWDEDQYDPLLSSIGLRTLSTSRRSQRTAILSPTPPLGHPQRSTCKRAIHAIPDFRTLRDNIKWHNSLERRLPAADCYERSTYCEPNLTDDDQSSEDELSIINSSIDDDLSPSFRDDMTPSNADLRSSTSAYEPKPLKFISSPPKGVHKLRHILSPALFLARLSSNKVGLYSFGHRKRLKQMESRDVSDALRIERPCLDFEKMRVEFCL</sequence>
<evidence type="ECO:0000256" key="1">
    <source>
        <dbReference type="SAM" id="MobiDB-lite"/>
    </source>
</evidence>
<protein>
    <submittedName>
        <fullName evidence="2">Uncharacterized protein</fullName>
    </submittedName>
</protein>
<reference evidence="2" key="1">
    <citation type="journal article" date="2023" name="Mol. Biol. Evol.">
        <title>Third-Generation Sequencing Reveals the Adaptive Role of the Epigenome in Three Deep-Sea Polychaetes.</title>
        <authorList>
            <person name="Perez M."/>
            <person name="Aroh O."/>
            <person name="Sun Y."/>
            <person name="Lan Y."/>
            <person name="Juniper S.K."/>
            <person name="Young C.R."/>
            <person name="Angers B."/>
            <person name="Qian P.Y."/>
        </authorList>
    </citation>
    <scope>NUCLEOTIDE SEQUENCE</scope>
    <source>
        <strain evidence="2">P08H-3</strain>
    </source>
</reference>
<feature type="region of interest" description="Disordered" evidence="1">
    <location>
        <begin position="200"/>
        <end position="222"/>
    </location>
</feature>
<dbReference type="EMBL" id="JAODUP010000126">
    <property type="protein sequence ID" value="KAK2160852.1"/>
    <property type="molecule type" value="Genomic_DNA"/>
</dbReference>
<dbReference type="AlphaFoldDB" id="A0AAD9N8B8"/>
<dbReference type="PANTHER" id="PTHR41142">
    <property type="entry name" value="SI:DKEY-16J16.4"/>
    <property type="match status" value="1"/>
</dbReference>
<proteinExistence type="predicted"/>
<dbReference type="Proteomes" id="UP001208570">
    <property type="component" value="Unassembled WGS sequence"/>
</dbReference>
<evidence type="ECO:0000313" key="2">
    <source>
        <dbReference type="EMBL" id="KAK2160852.1"/>
    </source>
</evidence>
<organism evidence="2 3">
    <name type="scientific">Paralvinella palmiformis</name>
    <dbReference type="NCBI Taxonomy" id="53620"/>
    <lineage>
        <taxon>Eukaryota</taxon>
        <taxon>Metazoa</taxon>
        <taxon>Spiralia</taxon>
        <taxon>Lophotrochozoa</taxon>
        <taxon>Annelida</taxon>
        <taxon>Polychaeta</taxon>
        <taxon>Sedentaria</taxon>
        <taxon>Canalipalpata</taxon>
        <taxon>Terebellida</taxon>
        <taxon>Terebelliformia</taxon>
        <taxon>Alvinellidae</taxon>
        <taxon>Paralvinella</taxon>
    </lineage>
</organism>
<comment type="caution">
    <text evidence="2">The sequence shown here is derived from an EMBL/GenBank/DDBJ whole genome shotgun (WGS) entry which is preliminary data.</text>
</comment>
<accession>A0AAD9N8B8</accession>
<evidence type="ECO:0000313" key="3">
    <source>
        <dbReference type="Proteomes" id="UP001208570"/>
    </source>
</evidence>
<keyword evidence="3" id="KW-1185">Reference proteome</keyword>
<dbReference type="PANTHER" id="PTHR41142:SF1">
    <property type="entry name" value="SI:DKEY-16J16.4"/>
    <property type="match status" value="1"/>
</dbReference>